<keyword evidence="1" id="KW-1133">Transmembrane helix</keyword>
<feature type="transmembrane region" description="Helical" evidence="1">
    <location>
        <begin position="85"/>
        <end position="106"/>
    </location>
</feature>
<feature type="domain" description="CAAX prenyl protease 2/Lysostaphin resistance protein A-like" evidence="2">
    <location>
        <begin position="209"/>
        <end position="294"/>
    </location>
</feature>
<feature type="transmembrane region" description="Helical" evidence="1">
    <location>
        <begin position="160"/>
        <end position="181"/>
    </location>
</feature>
<evidence type="ECO:0000313" key="4">
    <source>
        <dbReference type="Proteomes" id="UP001346149"/>
    </source>
</evidence>
<proteinExistence type="predicted"/>
<dbReference type="PANTHER" id="PTHR43592">
    <property type="entry name" value="CAAX AMINO TERMINAL PROTEASE"/>
    <property type="match status" value="1"/>
</dbReference>
<reference evidence="3 4" key="1">
    <citation type="journal article" date="2023" name="Hortic Res">
        <title>Pangenome of water caltrop reveals structural variations and asymmetric subgenome divergence after allopolyploidization.</title>
        <authorList>
            <person name="Zhang X."/>
            <person name="Chen Y."/>
            <person name="Wang L."/>
            <person name="Yuan Y."/>
            <person name="Fang M."/>
            <person name="Shi L."/>
            <person name="Lu R."/>
            <person name="Comes H.P."/>
            <person name="Ma Y."/>
            <person name="Chen Y."/>
            <person name="Huang G."/>
            <person name="Zhou Y."/>
            <person name="Zheng Z."/>
            <person name="Qiu Y."/>
        </authorList>
    </citation>
    <scope>NUCLEOTIDE SEQUENCE [LARGE SCALE GENOMIC DNA]</scope>
    <source>
        <strain evidence="3">F231</strain>
    </source>
</reference>
<name>A0AAN7LMF0_TRANT</name>
<sequence>MILAHRVSLPCLTLTSKTSTTPFLYRKSLVCSSIFRCDYGSRACVKCSCTENGDTQQSYFQGFSVLGPEPDVPFDSKTMWSTLSFYLFSVHIPLSFGGLSIVAHVLHQSVLDPQTEALSLLAIQLIELVAAVCLLQTTMKPQFKLMGIFKVDKLPTDRSPWLGSAVGFSSLVLLVFLSSFLTDSFIGPKSINNSVLKEILTSTNLARAACTLAYCLIIPTLEELMYRGFLLRSISSTMKWQQSIFLSSVIFSAIHFSGENFLQLFIIGCVLGCSYCWTGDLRSSILIHSLYNAMILSITYVS</sequence>
<dbReference type="GO" id="GO:0080120">
    <property type="term" value="P:CAAX-box protein maturation"/>
    <property type="evidence" value="ECO:0007669"/>
    <property type="project" value="UniProtKB-ARBA"/>
</dbReference>
<keyword evidence="4" id="KW-1185">Reference proteome</keyword>
<comment type="caution">
    <text evidence="3">The sequence shown here is derived from an EMBL/GenBank/DDBJ whole genome shotgun (WGS) entry which is preliminary data.</text>
</comment>
<dbReference type="AlphaFoldDB" id="A0AAN7LMF0"/>
<dbReference type="EMBL" id="JAXQNO010000011">
    <property type="protein sequence ID" value="KAK4788996.1"/>
    <property type="molecule type" value="Genomic_DNA"/>
</dbReference>
<evidence type="ECO:0000259" key="2">
    <source>
        <dbReference type="Pfam" id="PF02517"/>
    </source>
</evidence>
<keyword evidence="1" id="KW-0472">Membrane</keyword>
<feature type="transmembrane region" description="Helical" evidence="1">
    <location>
        <begin position="118"/>
        <end position="139"/>
    </location>
</feature>
<evidence type="ECO:0000256" key="1">
    <source>
        <dbReference type="SAM" id="Phobius"/>
    </source>
</evidence>
<dbReference type="Proteomes" id="UP001346149">
    <property type="component" value="Unassembled WGS sequence"/>
</dbReference>
<protein>
    <recommendedName>
        <fullName evidence="2">CAAX prenyl protease 2/Lysostaphin resistance protein A-like domain-containing protein</fullName>
    </recommendedName>
</protein>
<organism evidence="3 4">
    <name type="scientific">Trapa natans</name>
    <name type="common">Water chestnut</name>
    <dbReference type="NCBI Taxonomy" id="22666"/>
    <lineage>
        <taxon>Eukaryota</taxon>
        <taxon>Viridiplantae</taxon>
        <taxon>Streptophyta</taxon>
        <taxon>Embryophyta</taxon>
        <taxon>Tracheophyta</taxon>
        <taxon>Spermatophyta</taxon>
        <taxon>Magnoliopsida</taxon>
        <taxon>eudicotyledons</taxon>
        <taxon>Gunneridae</taxon>
        <taxon>Pentapetalae</taxon>
        <taxon>rosids</taxon>
        <taxon>malvids</taxon>
        <taxon>Myrtales</taxon>
        <taxon>Lythraceae</taxon>
        <taxon>Trapa</taxon>
    </lineage>
</organism>
<gene>
    <name evidence="3" type="ORF">SAY86_020315</name>
</gene>
<keyword evidence="1" id="KW-0812">Transmembrane</keyword>
<evidence type="ECO:0000313" key="3">
    <source>
        <dbReference type="EMBL" id="KAK4788996.1"/>
    </source>
</evidence>
<dbReference type="Pfam" id="PF02517">
    <property type="entry name" value="Rce1-like"/>
    <property type="match status" value="1"/>
</dbReference>
<dbReference type="GO" id="GO:0004175">
    <property type="term" value="F:endopeptidase activity"/>
    <property type="evidence" value="ECO:0007669"/>
    <property type="project" value="UniProtKB-ARBA"/>
</dbReference>
<dbReference type="PANTHER" id="PTHR43592:SF4">
    <property type="entry name" value="CAAX AMINO TERMINAL PROTEASE FAMILY PROTEIN"/>
    <property type="match status" value="1"/>
</dbReference>
<dbReference type="InterPro" id="IPR003675">
    <property type="entry name" value="Rce1/LyrA-like_dom"/>
</dbReference>
<accession>A0AAN7LMF0</accession>